<dbReference type="Pfam" id="PF13561">
    <property type="entry name" value="adh_short_C2"/>
    <property type="match status" value="1"/>
</dbReference>
<dbReference type="InterPro" id="IPR036291">
    <property type="entry name" value="NAD(P)-bd_dom_sf"/>
</dbReference>
<keyword evidence="4" id="KW-1185">Reference proteome</keyword>
<protein>
    <submittedName>
        <fullName evidence="3">Short-chain dehydrogenase reductase sdr</fullName>
    </submittedName>
</protein>
<organism evidence="3 4">
    <name type="scientific">Fusarium albosuccineum</name>
    <dbReference type="NCBI Taxonomy" id="1237068"/>
    <lineage>
        <taxon>Eukaryota</taxon>
        <taxon>Fungi</taxon>
        <taxon>Dikarya</taxon>
        <taxon>Ascomycota</taxon>
        <taxon>Pezizomycotina</taxon>
        <taxon>Sordariomycetes</taxon>
        <taxon>Hypocreomycetidae</taxon>
        <taxon>Hypocreales</taxon>
        <taxon>Nectriaceae</taxon>
        <taxon>Fusarium</taxon>
        <taxon>Fusarium decemcellulare species complex</taxon>
    </lineage>
</organism>
<dbReference type="Gene3D" id="3.40.50.720">
    <property type="entry name" value="NAD(P)-binding Rossmann-like Domain"/>
    <property type="match status" value="1"/>
</dbReference>
<comment type="similarity">
    <text evidence="1">Belongs to the short-chain dehydrogenases/reductases (SDR) family.</text>
</comment>
<keyword evidence="2" id="KW-0560">Oxidoreductase</keyword>
<name>A0A8H4PAN9_9HYPO</name>
<dbReference type="InterPro" id="IPR002347">
    <property type="entry name" value="SDR_fam"/>
</dbReference>
<dbReference type="AlphaFoldDB" id="A0A8H4PAN9"/>
<dbReference type="PRINTS" id="PR00081">
    <property type="entry name" value="GDHRDH"/>
</dbReference>
<evidence type="ECO:0000256" key="1">
    <source>
        <dbReference type="ARBA" id="ARBA00006484"/>
    </source>
</evidence>
<sequence>MPDFSQSLEFHSNYSQPTAMSTPSQQPWSLASKAAIVTGGSRGIGRAIAIHPARKGLEKLAITYASNSAAAQVTLEECHRLGVGQTVAIQADVLDPQFGPVVVDQALQGLGTSTIDILVNNAVITDPSIAQSFADTTIDVFTKVMQGNVFAAMSITNAVLPHLPEHGGRVINISSMSAKAGNPDPIITYGASKAALDSVTRSLAKTFALSKRATFTSVTVGLTETDAYAMAKQNFPPEVLEAQIQEFTAAKRIGTPEDVAYVVGFLASEEARWVNGACISANGGLKELLAVHG</sequence>
<dbReference type="Proteomes" id="UP000554235">
    <property type="component" value="Unassembled WGS sequence"/>
</dbReference>
<evidence type="ECO:0000313" key="4">
    <source>
        <dbReference type="Proteomes" id="UP000554235"/>
    </source>
</evidence>
<comment type="caution">
    <text evidence="3">The sequence shown here is derived from an EMBL/GenBank/DDBJ whole genome shotgun (WGS) entry which is preliminary data.</text>
</comment>
<dbReference type="PANTHER" id="PTHR48107">
    <property type="entry name" value="NADPH-DEPENDENT ALDEHYDE REDUCTASE-LIKE PROTEIN, CHLOROPLASTIC-RELATED"/>
    <property type="match status" value="1"/>
</dbReference>
<dbReference type="GO" id="GO:0016614">
    <property type="term" value="F:oxidoreductase activity, acting on CH-OH group of donors"/>
    <property type="evidence" value="ECO:0007669"/>
    <property type="project" value="UniProtKB-ARBA"/>
</dbReference>
<evidence type="ECO:0000313" key="3">
    <source>
        <dbReference type="EMBL" id="KAF4462406.1"/>
    </source>
</evidence>
<gene>
    <name evidence="3" type="ORF">FALBO_10778</name>
</gene>
<evidence type="ECO:0000256" key="2">
    <source>
        <dbReference type="ARBA" id="ARBA00023002"/>
    </source>
</evidence>
<dbReference type="PRINTS" id="PR00080">
    <property type="entry name" value="SDRFAMILY"/>
</dbReference>
<dbReference type="EMBL" id="JAADYS010001541">
    <property type="protein sequence ID" value="KAF4462406.1"/>
    <property type="molecule type" value="Genomic_DNA"/>
</dbReference>
<dbReference type="OrthoDB" id="47007at2759"/>
<dbReference type="SUPFAM" id="SSF51735">
    <property type="entry name" value="NAD(P)-binding Rossmann-fold domains"/>
    <property type="match status" value="1"/>
</dbReference>
<dbReference type="CDD" id="cd05233">
    <property type="entry name" value="SDR_c"/>
    <property type="match status" value="1"/>
</dbReference>
<accession>A0A8H4PAN9</accession>
<reference evidence="3 4" key="1">
    <citation type="submission" date="2020-01" db="EMBL/GenBank/DDBJ databases">
        <title>Identification and distribution of gene clusters putatively required for synthesis of sphingolipid metabolism inhibitors in phylogenetically diverse species of the filamentous fungus Fusarium.</title>
        <authorList>
            <person name="Kim H.-S."/>
            <person name="Busman M."/>
            <person name="Brown D.W."/>
            <person name="Divon H."/>
            <person name="Uhlig S."/>
            <person name="Proctor R.H."/>
        </authorList>
    </citation>
    <scope>NUCLEOTIDE SEQUENCE [LARGE SCALE GENOMIC DNA]</scope>
    <source>
        <strain evidence="3 4">NRRL 20459</strain>
    </source>
</reference>
<proteinExistence type="inferred from homology"/>